<dbReference type="EnsemblPlants" id="AET5Gv20556700.18">
    <property type="protein sequence ID" value="AET5Gv20556700.18"/>
    <property type="gene ID" value="AET5Gv20556700"/>
</dbReference>
<reference evidence="2" key="1">
    <citation type="journal article" date="2014" name="Science">
        <title>Ancient hybridizations among the ancestral genomes of bread wheat.</title>
        <authorList>
            <consortium name="International Wheat Genome Sequencing Consortium,"/>
            <person name="Marcussen T."/>
            <person name="Sandve S.R."/>
            <person name="Heier L."/>
            <person name="Spannagl M."/>
            <person name="Pfeifer M."/>
            <person name="Jakobsen K.S."/>
            <person name="Wulff B.B."/>
            <person name="Steuernagel B."/>
            <person name="Mayer K.F."/>
            <person name="Olsen O.A."/>
        </authorList>
    </citation>
    <scope>NUCLEOTIDE SEQUENCE [LARGE SCALE GENOMIC DNA]</scope>
    <source>
        <strain evidence="2">cv. AL8/78</strain>
    </source>
</reference>
<evidence type="ECO:0000313" key="2">
    <source>
        <dbReference type="Proteomes" id="UP000015105"/>
    </source>
</evidence>
<dbReference type="EnsemblPlants" id="AET5Gv20556700.17">
    <property type="protein sequence ID" value="AET5Gv20556700.17"/>
    <property type="gene ID" value="AET5Gv20556700"/>
</dbReference>
<reference evidence="1" key="4">
    <citation type="submission" date="2019-03" db="UniProtKB">
        <authorList>
            <consortium name="EnsemblPlants"/>
        </authorList>
    </citation>
    <scope>IDENTIFICATION</scope>
</reference>
<proteinExistence type="predicted"/>
<reference evidence="1" key="3">
    <citation type="journal article" date="2017" name="Nature">
        <title>Genome sequence of the progenitor of the wheat D genome Aegilops tauschii.</title>
        <authorList>
            <person name="Luo M.C."/>
            <person name="Gu Y.Q."/>
            <person name="Puiu D."/>
            <person name="Wang H."/>
            <person name="Twardziok S.O."/>
            <person name="Deal K.R."/>
            <person name="Huo N."/>
            <person name="Zhu T."/>
            <person name="Wang L."/>
            <person name="Wang Y."/>
            <person name="McGuire P.E."/>
            <person name="Liu S."/>
            <person name="Long H."/>
            <person name="Ramasamy R.K."/>
            <person name="Rodriguez J.C."/>
            <person name="Van S.L."/>
            <person name="Yuan L."/>
            <person name="Wang Z."/>
            <person name="Xia Z."/>
            <person name="Xiao L."/>
            <person name="Anderson O.D."/>
            <person name="Ouyang S."/>
            <person name="Liang Y."/>
            <person name="Zimin A.V."/>
            <person name="Pertea G."/>
            <person name="Qi P."/>
            <person name="Bennetzen J.L."/>
            <person name="Dai X."/>
            <person name="Dawson M.W."/>
            <person name="Muller H.G."/>
            <person name="Kugler K."/>
            <person name="Rivarola-Duarte L."/>
            <person name="Spannagl M."/>
            <person name="Mayer K.F.X."/>
            <person name="Lu F.H."/>
            <person name="Bevan M.W."/>
            <person name="Leroy P."/>
            <person name="Li P."/>
            <person name="You F.M."/>
            <person name="Sun Q."/>
            <person name="Liu Z."/>
            <person name="Lyons E."/>
            <person name="Wicker T."/>
            <person name="Salzberg S.L."/>
            <person name="Devos K.M."/>
            <person name="Dvorak J."/>
        </authorList>
    </citation>
    <scope>NUCLEOTIDE SEQUENCE [LARGE SCALE GENOMIC DNA]</scope>
    <source>
        <strain evidence="1">cv. AL8/78</strain>
    </source>
</reference>
<sequence length="166" mass="18876">MFVADSFETEARAIRWLDGQIIVISNTKFSMLEGEFGNYTTTCKPLKEKKLKCKEDSTIDRFEMRGDIWARRRTCLRDNSAFHLIQWRRTAGLRRVQVQQPREASSQNDSNTLLKELHVTMKSLLEELKVNTKAATESSQLIAKSCQEVIEACKISATSTGTGIVN</sequence>
<dbReference type="Gramene" id="AET5Gv20556700.21">
    <property type="protein sequence ID" value="AET5Gv20556700.21"/>
    <property type="gene ID" value="AET5Gv20556700"/>
</dbReference>
<protein>
    <submittedName>
        <fullName evidence="1">Uncharacterized protein</fullName>
    </submittedName>
</protein>
<name>A0A453KY23_AEGTS</name>
<keyword evidence="2" id="KW-1185">Reference proteome</keyword>
<dbReference type="Proteomes" id="UP000015105">
    <property type="component" value="Chromosome 5D"/>
</dbReference>
<reference evidence="1" key="5">
    <citation type="journal article" date="2021" name="G3 (Bethesda)">
        <title>Aegilops tauschii genome assembly Aet v5.0 features greater sequence contiguity and improved annotation.</title>
        <authorList>
            <person name="Wang L."/>
            <person name="Zhu T."/>
            <person name="Rodriguez J.C."/>
            <person name="Deal K.R."/>
            <person name="Dubcovsky J."/>
            <person name="McGuire P.E."/>
            <person name="Lux T."/>
            <person name="Spannagl M."/>
            <person name="Mayer K.F.X."/>
            <person name="Baldrich P."/>
            <person name="Meyers B.C."/>
            <person name="Huo N."/>
            <person name="Gu Y.Q."/>
            <person name="Zhou H."/>
            <person name="Devos K.M."/>
            <person name="Bennetzen J.L."/>
            <person name="Unver T."/>
            <person name="Budak H."/>
            <person name="Gulick P.J."/>
            <person name="Galiba G."/>
            <person name="Kalapos B."/>
            <person name="Nelson D.R."/>
            <person name="Li P."/>
            <person name="You F.M."/>
            <person name="Luo M.C."/>
            <person name="Dvorak J."/>
        </authorList>
    </citation>
    <scope>NUCLEOTIDE SEQUENCE [LARGE SCALE GENOMIC DNA]</scope>
    <source>
        <strain evidence="1">cv. AL8/78</strain>
    </source>
</reference>
<dbReference type="EnsemblPlants" id="AET5Gv20556700.22">
    <property type="protein sequence ID" value="AET5Gv20556700.22"/>
    <property type="gene ID" value="AET5Gv20556700"/>
</dbReference>
<organism evidence="1 2">
    <name type="scientific">Aegilops tauschii subsp. strangulata</name>
    <name type="common">Goatgrass</name>
    <dbReference type="NCBI Taxonomy" id="200361"/>
    <lineage>
        <taxon>Eukaryota</taxon>
        <taxon>Viridiplantae</taxon>
        <taxon>Streptophyta</taxon>
        <taxon>Embryophyta</taxon>
        <taxon>Tracheophyta</taxon>
        <taxon>Spermatophyta</taxon>
        <taxon>Magnoliopsida</taxon>
        <taxon>Liliopsida</taxon>
        <taxon>Poales</taxon>
        <taxon>Poaceae</taxon>
        <taxon>BOP clade</taxon>
        <taxon>Pooideae</taxon>
        <taxon>Triticodae</taxon>
        <taxon>Triticeae</taxon>
        <taxon>Triticinae</taxon>
        <taxon>Aegilops</taxon>
    </lineage>
</organism>
<dbReference type="EnsemblPlants" id="AET5Gv20556700.21">
    <property type="protein sequence ID" value="AET5Gv20556700.21"/>
    <property type="gene ID" value="AET5Gv20556700"/>
</dbReference>
<dbReference type="Gramene" id="AET5Gv20556700.22">
    <property type="protein sequence ID" value="AET5Gv20556700.22"/>
    <property type="gene ID" value="AET5Gv20556700"/>
</dbReference>
<dbReference type="Gramene" id="AET5Gv20556700.18">
    <property type="protein sequence ID" value="AET5Gv20556700.18"/>
    <property type="gene ID" value="AET5Gv20556700"/>
</dbReference>
<reference evidence="2" key="2">
    <citation type="journal article" date="2017" name="Nat. Plants">
        <title>The Aegilops tauschii genome reveals multiple impacts of transposons.</title>
        <authorList>
            <person name="Zhao G."/>
            <person name="Zou C."/>
            <person name="Li K."/>
            <person name="Wang K."/>
            <person name="Li T."/>
            <person name="Gao L."/>
            <person name="Zhang X."/>
            <person name="Wang H."/>
            <person name="Yang Z."/>
            <person name="Liu X."/>
            <person name="Jiang W."/>
            <person name="Mao L."/>
            <person name="Kong X."/>
            <person name="Jiao Y."/>
            <person name="Jia J."/>
        </authorList>
    </citation>
    <scope>NUCLEOTIDE SEQUENCE [LARGE SCALE GENOMIC DNA]</scope>
    <source>
        <strain evidence="2">cv. AL8/78</strain>
    </source>
</reference>
<evidence type="ECO:0000313" key="1">
    <source>
        <dbReference type="EnsemblPlants" id="AET5Gv20556700.18"/>
    </source>
</evidence>
<dbReference type="Gramene" id="AET5Gv20556700.17">
    <property type="protein sequence ID" value="AET5Gv20556700.17"/>
    <property type="gene ID" value="AET5Gv20556700"/>
</dbReference>
<dbReference type="AlphaFoldDB" id="A0A453KY23"/>
<accession>A0A453KY23</accession>